<name>A0A497ELN6_9CREN</name>
<dbReference type="AlphaFoldDB" id="A0A497ELN6"/>
<gene>
    <name evidence="1" type="ORF">DRJ31_08165</name>
</gene>
<accession>A0A497ELN6</accession>
<comment type="caution">
    <text evidence="1">The sequence shown here is derived from an EMBL/GenBank/DDBJ whole genome shotgun (WGS) entry which is preliminary data.</text>
</comment>
<evidence type="ECO:0000313" key="2">
    <source>
        <dbReference type="Proteomes" id="UP000278475"/>
    </source>
</evidence>
<evidence type="ECO:0000313" key="1">
    <source>
        <dbReference type="EMBL" id="RLE47896.1"/>
    </source>
</evidence>
<proteinExistence type="predicted"/>
<dbReference type="EMBL" id="QMQV01000100">
    <property type="protein sequence ID" value="RLE47896.1"/>
    <property type="molecule type" value="Genomic_DNA"/>
</dbReference>
<organism evidence="1 2">
    <name type="scientific">Thermoproteota archaeon</name>
    <dbReference type="NCBI Taxonomy" id="2056631"/>
    <lineage>
        <taxon>Archaea</taxon>
        <taxon>Thermoproteota</taxon>
    </lineage>
</organism>
<reference evidence="1 2" key="1">
    <citation type="submission" date="2018-06" db="EMBL/GenBank/DDBJ databases">
        <title>Extensive metabolic versatility and redundancy in microbially diverse, dynamic hydrothermal sediments.</title>
        <authorList>
            <person name="Dombrowski N."/>
            <person name="Teske A."/>
            <person name="Baker B.J."/>
        </authorList>
    </citation>
    <scope>NUCLEOTIDE SEQUENCE [LARGE SCALE GENOMIC DNA]</scope>
    <source>
        <strain evidence="1">B66_G16</strain>
    </source>
</reference>
<dbReference type="Proteomes" id="UP000278475">
    <property type="component" value="Unassembled WGS sequence"/>
</dbReference>
<protein>
    <submittedName>
        <fullName evidence="1">Uncharacterized protein</fullName>
    </submittedName>
</protein>
<sequence>MVYDLDYVLGEVKKASTTLLNRGFKPLFMFITFKLRLPLPPCEDFLYYVTCFTMISSEEELEKAIMVYADMFRSESVIDFGLRENYQWRLPDRLLKSLDEVFQEVNKAREEFENRIRQKLPKEVRDKPIIPSHGPITITLVFQEDNLTFGIDLIEDYYRIEVETIEALLKYLKTTSRILGYMLETSALEEEPEVKDYRIEDGFVHVELKHELED</sequence>